<evidence type="ECO:0000313" key="3">
    <source>
        <dbReference type="EMBL" id="KAK6628687.1"/>
    </source>
</evidence>
<sequence>MIHPHEGLAYISDLSYISNEEFKKLQQIASFLQKRVEEVYQPSAASETDVLREPSRTNQAPPFEFNLEEKNPRSDDSSVFAVRPSDPRYFQGFQNVLGTNTVRSSSRGETEKVKHPEVTSESFDFFGGNDVGGDFSMGSDVQQVPITSISEEERRADIYFAAIVVGCSTAAVVATIAIGISCYSKLDGSSGEDCGTKSRCQGKCHISFSIKGTDVADRNISNTS</sequence>
<accession>A0AAN8S4T3</accession>
<name>A0AAN8S4T3_POLSC</name>
<keyword evidence="2" id="KW-0472">Membrane</keyword>
<keyword evidence="2" id="KW-0812">Transmembrane</keyword>
<proteinExistence type="predicted"/>
<feature type="compositionally biased region" description="Basic and acidic residues" evidence="1">
    <location>
        <begin position="67"/>
        <end position="76"/>
    </location>
</feature>
<gene>
    <name evidence="3" type="ORF">RUM43_002502</name>
</gene>
<evidence type="ECO:0000256" key="1">
    <source>
        <dbReference type="SAM" id="MobiDB-lite"/>
    </source>
</evidence>
<evidence type="ECO:0000256" key="2">
    <source>
        <dbReference type="SAM" id="Phobius"/>
    </source>
</evidence>
<dbReference type="AlphaFoldDB" id="A0AAN8S4T3"/>
<feature type="region of interest" description="Disordered" evidence="1">
    <location>
        <begin position="43"/>
        <end position="79"/>
    </location>
</feature>
<feature type="transmembrane region" description="Helical" evidence="2">
    <location>
        <begin position="158"/>
        <end position="180"/>
    </location>
</feature>
<reference evidence="3 4" key="1">
    <citation type="submission" date="2023-10" db="EMBL/GenBank/DDBJ databases">
        <title>Genomes of two closely related lineages of the louse Polyplax serrata with different host specificities.</title>
        <authorList>
            <person name="Martinu J."/>
            <person name="Tarabai H."/>
            <person name="Stefka J."/>
            <person name="Hypsa V."/>
        </authorList>
    </citation>
    <scope>NUCLEOTIDE SEQUENCE [LARGE SCALE GENOMIC DNA]</scope>
    <source>
        <strain evidence="3">HR10_N</strain>
    </source>
</reference>
<comment type="caution">
    <text evidence="3">The sequence shown here is derived from an EMBL/GenBank/DDBJ whole genome shotgun (WGS) entry which is preliminary data.</text>
</comment>
<evidence type="ECO:0000313" key="4">
    <source>
        <dbReference type="Proteomes" id="UP001372834"/>
    </source>
</evidence>
<protein>
    <submittedName>
        <fullName evidence="3">Uncharacterized protein</fullName>
    </submittedName>
</protein>
<keyword evidence="2" id="KW-1133">Transmembrane helix</keyword>
<organism evidence="3 4">
    <name type="scientific">Polyplax serrata</name>
    <name type="common">Common mouse louse</name>
    <dbReference type="NCBI Taxonomy" id="468196"/>
    <lineage>
        <taxon>Eukaryota</taxon>
        <taxon>Metazoa</taxon>
        <taxon>Ecdysozoa</taxon>
        <taxon>Arthropoda</taxon>
        <taxon>Hexapoda</taxon>
        <taxon>Insecta</taxon>
        <taxon>Pterygota</taxon>
        <taxon>Neoptera</taxon>
        <taxon>Paraneoptera</taxon>
        <taxon>Psocodea</taxon>
        <taxon>Troctomorpha</taxon>
        <taxon>Phthiraptera</taxon>
        <taxon>Anoplura</taxon>
        <taxon>Polyplacidae</taxon>
        <taxon>Polyplax</taxon>
    </lineage>
</organism>
<dbReference type="Proteomes" id="UP001372834">
    <property type="component" value="Unassembled WGS sequence"/>
</dbReference>
<dbReference type="EMBL" id="JAWJWE010000036">
    <property type="protein sequence ID" value="KAK6628687.1"/>
    <property type="molecule type" value="Genomic_DNA"/>
</dbReference>